<dbReference type="RefSeq" id="WP_191734674.1">
    <property type="nucleotide sequence ID" value="NZ_JACYFS010000001.1"/>
</dbReference>
<gene>
    <name evidence="1" type="ORF">IC610_00180</name>
</gene>
<comment type="caution">
    <text evidence="1">The sequence shown here is derived from an EMBL/GenBank/DDBJ whole genome shotgun (WGS) entry which is preliminary data.</text>
</comment>
<reference evidence="1 2" key="1">
    <citation type="submission" date="2020-09" db="EMBL/GenBank/DDBJ databases">
        <title>Genome seq and assembly of Chryseobacterium sp.</title>
        <authorList>
            <person name="Chhetri G."/>
        </authorList>
    </citation>
    <scope>NUCLEOTIDE SEQUENCE [LARGE SCALE GENOMIC DNA]</scope>
    <source>
        <strain evidence="1 2">GCR10</strain>
    </source>
</reference>
<dbReference type="Proteomes" id="UP000637299">
    <property type="component" value="Unassembled WGS sequence"/>
</dbReference>
<evidence type="ECO:0000313" key="2">
    <source>
        <dbReference type="Proteomes" id="UP000637299"/>
    </source>
</evidence>
<evidence type="ECO:0008006" key="3">
    <source>
        <dbReference type="Google" id="ProtNLM"/>
    </source>
</evidence>
<organism evidence="1 2">
    <name type="scientific">Chryseobacterium caseinilyticum</name>
    <dbReference type="NCBI Taxonomy" id="2771428"/>
    <lineage>
        <taxon>Bacteria</taxon>
        <taxon>Pseudomonadati</taxon>
        <taxon>Bacteroidota</taxon>
        <taxon>Flavobacteriia</taxon>
        <taxon>Flavobacteriales</taxon>
        <taxon>Weeksellaceae</taxon>
        <taxon>Chryseobacterium group</taxon>
        <taxon>Chryseobacterium</taxon>
    </lineage>
</organism>
<evidence type="ECO:0000313" key="1">
    <source>
        <dbReference type="EMBL" id="MBD8080832.1"/>
    </source>
</evidence>
<dbReference type="InterPro" id="IPR029058">
    <property type="entry name" value="AB_hydrolase_fold"/>
</dbReference>
<keyword evidence="2" id="KW-1185">Reference proteome</keyword>
<dbReference type="Gene3D" id="3.40.50.1820">
    <property type="entry name" value="alpha/beta hydrolase"/>
    <property type="match status" value="1"/>
</dbReference>
<dbReference type="SUPFAM" id="SSF53474">
    <property type="entry name" value="alpha/beta-Hydrolases"/>
    <property type="match status" value="1"/>
</dbReference>
<name>A0ABR8Z6J9_9FLAO</name>
<protein>
    <recommendedName>
        <fullName evidence="3">Alpha/beta hydrolase</fullName>
    </recommendedName>
</protein>
<dbReference type="EMBL" id="JACYFS010000001">
    <property type="protein sequence ID" value="MBD8080832.1"/>
    <property type="molecule type" value="Genomic_DNA"/>
</dbReference>
<accession>A0ABR8Z6J9</accession>
<proteinExistence type="predicted"/>
<sequence length="177" mass="20601">MKPTLLYIHGLGSDQHSRKFINLKDHFKDQFNYDFVEWKNDSNISELLDEAELKLENIDNPILVGDSTGANFAYQLRERRLKKGKNSILILSSPLLNIDERVADFEFPETLIPQLQKFNNPENALIIATKKDSVLGQNWLFEKDLNNVKLIEVDDNHRLEKFHESLVEIESYISSKK</sequence>